<reference evidence="5" key="1">
    <citation type="journal article" date="2019" name="Int. J. Syst. Evol. Microbiol.">
        <title>The Global Catalogue of Microorganisms (GCM) 10K type strain sequencing project: providing services to taxonomists for standard genome sequencing and annotation.</title>
        <authorList>
            <consortium name="The Broad Institute Genomics Platform"/>
            <consortium name="The Broad Institute Genome Sequencing Center for Infectious Disease"/>
            <person name="Wu L."/>
            <person name="Ma J."/>
        </authorList>
    </citation>
    <scope>NUCLEOTIDE SEQUENCE [LARGE SCALE GENOMIC DNA]</scope>
    <source>
        <strain evidence="5">KACC 12634</strain>
    </source>
</reference>
<dbReference type="Proteomes" id="UP001596470">
    <property type="component" value="Unassembled WGS sequence"/>
</dbReference>
<gene>
    <name evidence="4" type="ORF">ACFQS3_06255</name>
</gene>
<dbReference type="PIRSF" id="PIRSF006487">
    <property type="entry name" value="GcvT"/>
    <property type="match status" value="1"/>
</dbReference>
<sequence>MADKETKPRRSPLHDRHEALGARFEEWKWGLRDTQLVPMDYGDTYGEHAAVREGAGVFDLSHHGQVMLQGIGTGDALNAILTNDIDRLNSVGKSQYSLLCNRDGGVIDEILVNRFTKSSFVLLGTAANWLDAAIVINDYLPGMVELAVLDGAQTILEVHGPEAELVLDRLGIPVGHPHLDFEIATAALWEGAWSCRTDRFGEESYLVVLDNEPALKLWDALLASGATPCGLDAYDLLRLEHGLPKYGTEIGPDINPVEARMGWAVGWSKEAFHGKEPLETVRISGPARRLWGLEALDDAVPLADEPVYDGERQVGATTSAGYSPTVDKGIALAFLDPDLKPSTELHTPGPEGPVPVRIVKPPFTP</sequence>
<dbReference type="InterPro" id="IPR013977">
    <property type="entry name" value="GcvT_C"/>
</dbReference>
<dbReference type="PANTHER" id="PTHR43757">
    <property type="entry name" value="AMINOMETHYLTRANSFERASE"/>
    <property type="match status" value="1"/>
</dbReference>
<dbReference type="EMBL" id="JBHSYS010000001">
    <property type="protein sequence ID" value="MFC6956795.1"/>
    <property type="molecule type" value="Genomic_DNA"/>
</dbReference>
<evidence type="ECO:0000259" key="2">
    <source>
        <dbReference type="Pfam" id="PF01571"/>
    </source>
</evidence>
<name>A0ABW2D5L4_9ACTN</name>
<dbReference type="SUPFAM" id="SSF103025">
    <property type="entry name" value="Folate-binding domain"/>
    <property type="match status" value="1"/>
</dbReference>
<dbReference type="PANTHER" id="PTHR43757:SF2">
    <property type="entry name" value="AMINOMETHYLTRANSFERASE, MITOCHONDRIAL"/>
    <property type="match status" value="1"/>
</dbReference>
<dbReference type="SUPFAM" id="SSF101790">
    <property type="entry name" value="Aminomethyltransferase beta-barrel domain"/>
    <property type="match status" value="1"/>
</dbReference>
<keyword evidence="5" id="KW-1185">Reference proteome</keyword>
<protein>
    <submittedName>
        <fullName evidence="4">Aminomethyltransferase family protein</fullName>
    </submittedName>
</protein>
<evidence type="ECO:0000313" key="4">
    <source>
        <dbReference type="EMBL" id="MFC6956795.1"/>
    </source>
</evidence>
<feature type="domain" description="GCVT N-terminal" evidence="2">
    <location>
        <begin position="13"/>
        <end position="269"/>
    </location>
</feature>
<accession>A0ABW2D5L4</accession>
<evidence type="ECO:0000313" key="5">
    <source>
        <dbReference type="Proteomes" id="UP001596470"/>
    </source>
</evidence>
<dbReference type="InterPro" id="IPR028896">
    <property type="entry name" value="GcvT/YgfZ/DmdA"/>
</dbReference>
<dbReference type="Gene3D" id="3.30.1360.120">
    <property type="entry name" value="Probable tRNA modification gtpase trme, domain 1"/>
    <property type="match status" value="1"/>
</dbReference>
<comment type="caution">
    <text evidence="4">The sequence shown here is derived from an EMBL/GenBank/DDBJ whole genome shotgun (WGS) entry which is preliminary data.</text>
</comment>
<organism evidence="4 5">
    <name type="scientific">Glycomyces mayteni</name>
    <dbReference type="NCBI Taxonomy" id="543887"/>
    <lineage>
        <taxon>Bacteria</taxon>
        <taxon>Bacillati</taxon>
        <taxon>Actinomycetota</taxon>
        <taxon>Actinomycetes</taxon>
        <taxon>Glycomycetales</taxon>
        <taxon>Glycomycetaceae</taxon>
        <taxon>Glycomyces</taxon>
    </lineage>
</organism>
<dbReference type="InterPro" id="IPR029043">
    <property type="entry name" value="GcvT/YgfZ_C"/>
</dbReference>
<evidence type="ECO:0000259" key="3">
    <source>
        <dbReference type="Pfam" id="PF08669"/>
    </source>
</evidence>
<dbReference type="InterPro" id="IPR006222">
    <property type="entry name" value="GCVT_N"/>
</dbReference>
<proteinExistence type="predicted"/>
<dbReference type="RefSeq" id="WP_382355339.1">
    <property type="nucleotide sequence ID" value="NZ_JBHMBP010000004.1"/>
</dbReference>
<dbReference type="Pfam" id="PF01571">
    <property type="entry name" value="GCV_T"/>
    <property type="match status" value="1"/>
</dbReference>
<feature type="domain" description="Aminomethyltransferase C-terminal" evidence="3">
    <location>
        <begin position="288"/>
        <end position="363"/>
    </location>
</feature>
<dbReference type="InterPro" id="IPR027266">
    <property type="entry name" value="TrmE/GcvT-like"/>
</dbReference>
<dbReference type="Pfam" id="PF08669">
    <property type="entry name" value="GCV_T_C"/>
    <property type="match status" value="1"/>
</dbReference>
<feature type="region of interest" description="Disordered" evidence="1">
    <location>
        <begin position="341"/>
        <end position="365"/>
    </location>
</feature>
<evidence type="ECO:0000256" key="1">
    <source>
        <dbReference type="SAM" id="MobiDB-lite"/>
    </source>
</evidence>